<dbReference type="Proteomes" id="UP000219338">
    <property type="component" value="Unassembled WGS sequence"/>
</dbReference>
<name>A0A284QPP1_ARMOS</name>
<proteinExistence type="predicted"/>
<protein>
    <submittedName>
        <fullName evidence="1">Uncharacterized protein</fullName>
    </submittedName>
</protein>
<sequence length="79" mass="8594">MATLGVRTEQKKCPAKSQGEAHLLPAIPPLGHKEVLWKMRPSLLLWDASQGIRYAGSAIDITFAGAGETRVFNSASFRN</sequence>
<accession>A0A284QPP1</accession>
<dbReference type="EMBL" id="FUEG01000001">
    <property type="protein sequence ID" value="SJK98437.1"/>
    <property type="molecule type" value="Genomic_DNA"/>
</dbReference>
<evidence type="ECO:0000313" key="1">
    <source>
        <dbReference type="EMBL" id="SJK98437.1"/>
    </source>
</evidence>
<gene>
    <name evidence="1" type="ORF">ARMOST_01704</name>
</gene>
<dbReference type="AlphaFoldDB" id="A0A284QPP1"/>
<evidence type="ECO:0000313" key="2">
    <source>
        <dbReference type="Proteomes" id="UP000219338"/>
    </source>
</evidence>
<keyword evidence="2" id="KW-1185">Reference proteome</keyword>
<reference evidence="2" key="1">
    <citation type="journal article" date="2017" name="Nat. Ecol. Evol.">
        <title>Genome expansion and lineage-specific genetic innovations in the forest pathogenic fungi Armillaria.</title>
        <authorList>
            <person name="Sipos G."/>
            <person name="Prasanna A.N."/>
            <person name="Walter M.C."/>
            <person name="O'Connor E."/>
            <person name="Balint B."/>
            <person name="Krizsan K."/>
            <person name="Kiss B."/>
            <person name="Hess J."/>
            <person name="Varga T."/>
            <person name="Slot J."/>
            <person name="Riley R."/>
            <person name="Boka B."/>
            <person name="Rigling D."/>
            <person name="Barry K."/>
            <person name="Lee J."/>
            <person name="Mihaltcheva S."/>
            <person name="LaButti K."/>
            <person name="Lipzen A."/>
            <person name="Waldron R."/>
            <person name="Moloney N.M."/>
            <person name="Sperisen C."/>
            <person name="Kredics L."/>
            <person name="Vagvoelgyi C."/>
            <person name="Patrignani A."/>
            <person name="Fitzpatrick D."/>
            <person name="Nagy I."/>
            <person name="Doyle S."/>
            <person name="Anderson J.B."/>
            <person name="Grigoriev I.V."/>
            <person name="Gueldener U."/>
            <person name="Muensterkoetter M."/>
            <person name="Nagy L.G."/>
        </authorList>
    </citation>
    <scope>NUCLEOTIDE SEQUENCE [LARGE SCALE GENOMIC DNA]</scope>
    <source>
        <strain evidence="2">C18/9</strain>
    </source>
</reference>
<organism evidence="1 2">
    <name type="scientific">Armillaria ostoyae</name>
    <name type="common">Armillaria root rot fungus</name>
    <dbReference type="NCBI Taxonomy" id="47428"/>
    <lineage>
        <taxon>Eukaryota</taxon>
        <taxon>Fungi</taxon>
        <taxon>Dikarya</taxon>
        <taxon>Basidiomycota</taxon>
        <taxon>Agaricomycotina</taxon>
        <taxon>Agaricomycetes</taxon>
        <taxon>Agaricomycetidae</taxon>
        <taxon>Agaricales</taxon>
        <taxon>Marasmiineae</taxon>
        <taxon>Physalacriaceae</taxon>
        <taxon>Armillaria</taxon>
    </lineage>
</organism>